<organism evidence="1 2">
    <name type="scientific">Hericium alpestre</name>
    <dbReference type="NCBI Taxonomy" id="135208"/>
    <lineage>
        <taxon>Eukaryota</taxon>
        <taxon>Fungi</taxon>
        <taxon>Dikarya</taxon>
        <taxon>Basidiomycota</taxon>
        <taxon>Agaricomycotina</taxon>
        <taxon>Agaricomycetes</taxon>
        <taxon>Russulales</taxon>
        <taxon>Hericiaceae</taxon>
        <taxon>Hericium</taxon>
    </lineage>
</organism>
<dbReference type="OrthoDB" id="3139399at2759"/>
<comment type="caution">
    <text evidence="1">The sequence shown here is derived from an EMBL/GenBank/DDBJ whole genome shotgun (WGS) entry which is preliminary data.</text>
</comment>
<dbReference type="Proteomes" id="UP000298061">
    <property type="component" value="Unassembled WGS sequence"/>
</dbReference>
<proteinExistence type="predicted"/>
<dbReference type="EMBL" id="SFCI01001790">
    <property type="protein sequence ID" value="TFY74949.1"/>
    <property type="molecule type" value="Genomic_DNA"/>
</dbReference>
<gene>
    <name evidence="1" type="ORF">EWM64_g9064</name>
</gene>
<dbReference type="AlphaFoldDB" id="A0A4Y9ZNE8"/>
<name>A0A4Y9ZNE8_9AGAM</name>
<keyword evidence="2" id="KW-1185">Reference proteome</keyword>
<evidence type="ECO:0000313" key="1">
    <source>
        <dbReference type="EMBL" id="TFY74949.1"/>
    </source>
</evidence>
<accession>A0A4Y9ZNE8</accession>
<protein>
    <submittedName>
        <fullName evidence="1">Uncharacterized protein</fullName>
    </submittedName>
</protein>
<sequence length="616" mass="69859">MPNAQTYRDISLAQSYWFGAVQPRIALLQTGFYHQDPESASALKEAIDSELAAIYTAIAAVKSLRNSQTAIRRLPPEVLTRIFLFCSLQELPYCHSGHSKEEASELWQRWNPGWMKVTYVCRFWRDAALQDPRLWGTNIACHLPVRWFKETLDRSKLAPASIRLASRWDSDPLQFNDEVNSLLSKHLHHIRHLALEGGDSCDMSPVIGALTLSRAPVLETLEFEKRVRKGLGILPDEVFARYAPRLRRVQLVNYVLPAAFCPEAISRLEHLDLEISSRDKFGVDFHRSDKCIPYSTLFSTLRQMNALRTLRLKNALPPCAADVFTSHECTSNLPRLEELEVDDGLPEIICLLECLRISATTRIKLRSDHSVGARRPIEGAHVLAAQLRRHLQAAPTPCPALRLWCYTSDHYVSVHVKLWSFIPDKATESDAIVDVDIDDGLIPRSEQTGTDAIGQFCRALGVDAVTWLQCYLAPTERWSYEDLVDLYAAFPALEVLKMCGSTGKHFARFLTSPTGGKKLSVNTAMLQRLRVLILDRFDLGPPPPKSRKAKPGKCEYMYLLEAFRKRMAALGRVPKLVVCSGIMKQEWIEELRQEIGEVEWVQPEDKNNWWNAMAST</sequence>
<dbReference type="STRING" id="135208.A0A4Y9ZNE8"/>
<evidence type="ECO:0000313" key="2">
    <source>
        <dbReference type="Proteomes" id="UP000298061"/>
    </source>
</evidence>
<reference evidence="1 2" key="1">
    <citation type="submission" date="2019-02" db="EMBL/GenBank/DDBJ databases">
        <title>Genome sequencing of the rare red list fungi Hericium alpestre (H. flagellum).</title>
        <authorList>
            <person name="Buettner E."/>
            <person name="Kellner H."/>
        </authorList>
    </citation>
    <scope>NUCLEOTIDE SEQUENCE [LARGE SCALE GENOMIC DNA]</scope>
    <source>
        <strain evidence="1 2">DSM 108284</strain>
    </source>
</reference>